<dbReference type="AlphaFoldDB" id="A0A6C0LG55"/>
<protein>
    <submittedName>
        <fullName evidence="1">Uncharacterized protein</fullName>
    </submittedName>
</protein>
<accession>A0A6C0LG55</accession>
<dbReference type="EMBL" id="MN740470">
    <property type="protein sequence ID" value="QHU28132.1"/>
    <property type="molecule type" value="Genomic_DNA"/>
</dbReference>
<name>A0A6C0LG55_9ZZZZ</name>
<organism evidence="1">
    <name type="scientific">viral metagenome</name>
    <dbReference type="NCBI Taxonomy" id="1070528"/>
    <lineage>
        <taxon>unclassified sequences</taxon>
        <taxon>metagenomes</taxon>
        <taxon>organismal metagenomes</taxon>
    </lineage>
</organism>
<evidence type="ECO:0000313" key="1">
    <source>
        <dbReference type="EMBL" id="QHU28132.1"/>
    </source>
</evidence>
<reference evidence="1" key="1">
    <citation type="journal article" date="2020" name="Nature">
        <title>Giant virus diversity and host interactions through global metagenomics.</title>
        <authorList>
            <person name="Schulz F."/>
            <person name="Roux S."/>
            <person name="Paez-Espino D."/>
            <person name="Jungbluth S."/>
            <person name="Walsh D.A."/>
            <person name="Denef V.J."/>
            <person name="McMahon K.D."/>
            <person name="Konstantinidis K.T."/>
            <person name="Eloe-Fadrosh E.A."/>
            <person name="Kyrpides N.C."/>
            <person name="Woyke T."/>
        </authorList>
    </citation>
    <scope>NUCLEOTIDE SEQUENCE</scope>
    <source>
        <strain evidence="1">GVMAG-M-3300027770-17</strain>
    </source>
</reference>
<sequence>MSFLVSFASILPGTKRGENWAKAMKAIAEANVATKIAKKAEKKAEDAFLALSADEQVEIVHAAWVVNATPEPVRAKKALLAALLPWAEKNLVPEDQDETMEVVPKKNRNVKFGSCIIKEVPACLLQSSDPWKYKKANSGPHMEYPVAPPLALLRAVRLAQELSQ</sequence>
<proteinExistence type="predicted"/>